<dbReference type="InterPro" id="IPR013149">
    <property type="entry name" value="ADH-like_C"/>
</dbReference>
<comment type="similarity">
    <text evidence="2 9">Belongs to the zinc-containing alcohol dehydrogenase family.</text>
</comment>
<evidence type="ECO:0000313" key="12">
    <source>
        <dbReference type="RefSeq" id="XP_034248764.1"/>
    </source>
</evidence>
<accession>A0A6P8ZU67</accession>
<dbReference type="GO" id="GO:0006062">
    <property type="term" value="P:sorbitol catabolic process"/>
    <property type="evidence" value="ECO:0007669"/>
    <property type="project" value="TreeGrafter"/>
</dbReference>
<dbReference type="SUPFAM" id="SSF51735">
    <property type="entry name" value="NAD(P)-binding Rossmann-fold domains"/>
    <property type="match status" value="1"/>
</dbReference>
<evidence type="ECO:0000256" key="6">
    <source>
        <dbReference type="ARBA" id="ARBA00023027"/>
    </source>
</evidence>
<sequence length="354" mass="38027">MAPNTENLTAVLMKKDDLRMEQRPIPEPKDDEVLLKMGCVGICGSDIHYLVHGSCAGFVVKQPMVIGHEGSGTVAKVGKNVKNVKPGDRVAIEPGVPCRRCEFCVKGEYNLCPNIFFCATPPDNGNLCQYYTHDASFCHKLPDNMSLEEGAMMEPLSVGVHACNQANIKFGDNVLITGCGPIGLVSLLAAKAMGATKVIMTDIVEHRMQIALKAGADAVVDVSKGTIDDHTAQIKSIFGGELPRATLDCTGFEASMRLAINSTKPGGIIVLVGMGCSTDMKLPLTAALSREITIKGVFRYRNCYPTAIAMVSSGKANVKQFITHNFNLDQSLEAFDTARHGKGNPVKVMIHCSK</sequence>
<keyword evidence="3 9" id="KW-0479">Metal-binding</keyword>
<keyword evidence="5" id="KW-0560">Oxidoreductase</keyword>
<evidence type="ECO:0000256" key="8">
    <source>
        <dbReference type="ARBA" id="ARBA00032485"/>
    </source>
</evidence>
<evidence type="ECO:0000256" key="9">
    <source>
        <dbReference type="RuleBase" id="RU361277"/>
    </source>
</evidence>
<dbReference type="FunCoup" id="A0A6P8ZU67">
    <property type="interactions" value="563"/>
</dbReference>
<evidence type="ECO:0000256" key="1">
    <source>
        <dbReference type="ARBA" id="ARBA00001947"/>
    </source>
</evidence>
<evidence type="ECO:0000313" key="11">
    <source>
        <dbReference type="Proteomes" id="UP000515158"/>
    </source>
</evidence>
<dbReference type="AlphaFoldDB" id="A0A6P8ZU67"/>
<proteinExistence type="inferred from homology"/>
<keyword evidence="4 9" id="KW-0862">Zinc</keyword>
<protein>
    <recommendedName>
        <fullName evidence="7">Sorbitol dehydrogenase</fullName>
    </recommendedName>
    <alternativeName>
        <fullName evidence="8">Polyol dehydrogenase</fullName>
    </alternativeName>
</protein>
<dbReference type="PROSITE" id="PS00059">
    <property type="entry name" value="ADH_ZINC"/>
    <property type="match status" value="1"/>
</dbReference>
<dbReference type="SMART" id="SM00829">
    <property type="entry name" value="PKS_ER"/>
    <property type="match status" value="1"/>
</dbReference>
<comment type="cofactor">
    <cofactor evidence="1 9">
        <name>Zn(2+)</name>
        <dbReference type="ChEBI" id="CHEBI:29105"/>
    </cofactor>
</comment>
<dbReference type="InterPro" id="IPR002328">
    <property type="entry name" value="ADH_Zn_CS"/>
</dbReference>
<dbReference type="FunFam" id="3.40.50.720:FF:000068">
    <property type="entry name" value="Sorbitol dehydrogenase"/>
    <property type="match status" value="1"/>
</dbReference>
<dbReference type="GO" id="GO:0008270">
    <property type="term" value="F:zinc ion binding"/>
    <property type="evidence" value="ECO:0007669"/>
    <property type="project" value="InterPro"/>
</dbReference>
<evidence type="ECO:0000256" key="5">
    <source>
        <dbReference type="ARBA" id="ARBA00023002"/>
    </source>
</evidence>
<dbReference type="InParanoid" id="A0A6P8ZU67"/>
<dbReference type="InterPro" id="IPR045306">
    <property type="entry name" value="SDH-like"/>
</dbReference>
<evidence type="ECO:0000256" key="2">
    <source>
        <dbReference type="ARBA" id="ARBA00008072"/>
    </source>
</evidence>
<dbReference type="Gene3D" id="3.40.50.720">
    <property type="entry name" value="NAD(P)-binding Rossmann-like Domain"/>
    <property type="match status" value="1"/>
</dbReference>
<evidence type="ECO:0000256" key="7">
    <source>
        <dbReference type="ARBA" id="ARBA00026132"/>
    </source>
</evidence>
<organism evidence="12">
    <name type="scientific">Thrips palmi</name>
    <name type="common">Melon thrips</name>
    <dbReference type="NCBI Taxonomy" id="161013"/>
    <lineage>
        <taxon>Eukaryota</taxon>
        <taxon>Metazoa</taxon>
        <taxon>Ecdysozoa</taxon>
        <taxon>Arthropoda</taxon>
        <taxon>Hexapoda</taxon>
        <taxon>Insecta</taxon>
        <taxon>Pterygota</taxon>
        <taxon>Neoptera</taxon>
        <taxon>Paraneoptera</taxon>
        <taxon>Thysanoptera</taxon>
        <taxon>Terebrantia</taxon>
        <taxon>Thripoidea</taxon>
        <taxon>Thripidae</taxon>
        <taxon>Thrips</taxon>
    </lineage>
</organism>
<dbReference type="InterPro" id="IPR011032">
    <property type="entry name" value="GroES-like_sf"/>
</dbReference>
<dbReference type="GeneID" id="117649801"/>
<dbReference type="InterPro" id="IPR013154">
    <property type="entry name" value="ADH-like_N"/>
</dbReference>
<dbReference type="Pfam" id="PF08240">
    <property type="entry name" value="ADH_N"/>
    <property type="match status" value="1"/>
</dbReference>
<dbReference type="OrthoDB" id="1879366at2759"/>
<dbReference type="InterPro" id="IPR036291">
    <property type="entry name" value="NAD(P)-bd_dom_sf"/>
</dbReference>
<dbReference type="RefSeq" id="XP_034248764.1">
    <property type="nucleotide sequence ID" value="XM_034392873.1"/>
</dbReference>
<keyword evidence="6" id="KW-0520">NAD</keyword>
<dbReference type="Pfam" id="PF00107">
    <property type="entry name" value="ADH_zinc_N"/>
    <property type="match status" value="1"/>
</dbReference>
<dbReference type="KEGG" id="tpal:117649801"/>
<dbReference type="CDD" id="cd05285">
    <property type="entry name" value="sorbitol_DH"/>
    <property type="match status" value="1"/>
</dbReference>
<reference evidence="12" key="1">
    <citation type="submission" date="2025-08" db="UniProtKB">
        <authorList>
            <consortium name="RefSeq"/>
        </authorList>
    </citation>
    <scope>IDENTIFICATION</scope>
    <source>
        <tissue evidence="12">Total insect</tissue>
    </source>
</reference>
<evidence type="ECO:0000259" key="10">
    <source>
        <dbReference type="SMART" id="SM00829"/>
    </source>
</evidence>
<gene>
    <name evidence="12" type="primary">LOC117649801</name>
</gene>
<dbReference type="GO" id="GO:0003939">
    <property type="term" value="F:L-iditol 2-dehydrogenase (NAD+) activity"/>
    <property type="evidence" value="ECO:0007669"/>
    <property type="project" value="TreeGrafter"/>
</dbReference>
<dbReference type="InterPro" id="IPR020843">
    <property type="entry name" value="ER"/>
</dbReference>
<dbReference type="Proteomes" id="UP000515158">
    <property type="component" value="Unplaced"/>
</dbReference>
<evidence type="ECO:0000256" key="4">
    <source>
        <dbReference type="ARBA" id="ARBA00022833"/>
    </source>
</evidence>
<keyword evidence="11" id="KW-1185">Reference proteome</keyword>
<feature type="domain" description="Enoyl reductase (ER)" evidence="10">
    <location>
        <begin position="15"/>
        <end position="350"/>
    </location>
</feature>
<dbReference type="Gene3D" id="3.90.180.10">
    <property type="entry name" value="Medium-chain alcohol dehydrogenases, catalytic domain"/>
    <property type="match status" value="1"/>
</dbReference>
<evidence type="ECO:0000256" key="3">
    <source>
        <dbReference type="ARBA" id="ARBA00022723"/>
    </source>
</evidence>
<name>A0A6P8ZU67_THRPL</name>
<dbReference type="SUPFAM" id="SSF50129">
    <property type="entry name" value="GroES-like"/>
    <property type="match status" value="1"/>
</dbReference>
<dbReference type="PANTHER" id="PTHR43161">
    <property type="entry name" value="SORBITOL DEHYDROGENASE"/>
    <property type="match status" value="1"/>
</dbReference>
<dbReference type="PANTHER" id="PTHR43161:SF9">
    <property type="entry name" value="SORBITOL DEHYDROGENASE"/>
    <property type="match status" value="1"/>
</dbReference>